<feature type="transmembrane region" description="Helical" evidence="8">
    <location>
        <begin position="164"/>
        <end position="185"/>
    </location>
</feature>
<evidence type="ECO:0000256" key="2">
    <source>
        <dbReference type="ARBA" id="ARBA00022676"/>
    </source>
</evidence>
<dbReference type="GO" id="GO:0016757">
    <property type="term" value="F:glycosyltransferase activity"/>
    <property type="evidence" value="ECO:0007669"/>
    <property type="project" value="UniProtKB-KW"/>
</dbReference>
<dbReference type="Pfam" id="PF26314">
    <property type="entry name" value="MptA_B_family"/>
    <property type="match status" value="1"/>
</dbReference>
<gene>
    <name evidence="9" type="primary">mptB</name>
    <name evidence="9" type="ORF">GCM10022263_12080</name>
</gene>
<evidence type="ECO:0000313" key="9">
    <source>
        <dbReference type="EMBL" id="GAA3525051.1"/>
    </source>
</evidence>
<keyword evidence="4 8" id="KW-0812">Transmembrane</keyword>
<reference evidence="10" key="1">
    <citation type="journal article" date="2019" name="Int. J. Syst. Evol. Microbiol.">
        <title>The Global Catalogue of Microorganisms (GCM) 10K type strain sequencing project: providing services to taxonomists for standard genome sequencing and annotation.</title>
        <authorList>
            <consortium name="The Broad Institute Genomics Platform"/>
            <consortium name="The Broad Institute Genome Sequencing Center for Infectious Disease"/>
            <person name="Wu L."/>
            <person name="Ma J."/>
        </authorList>
    </citation>
    <scope>NUCLEOTIDE SEQUENCE [LARGE SCALE GENOMIC DNA]</scope>
    <source>
        <strain evidence="10">JCM 17460</strain>
    </source>
</reference>
<comment type="caution">
    <text evidence="9">The sequence shown here is derived from an EMBL/GenBank/DDBJ whole genome shotgun (WGS) entry which is preliminary data.</text>
</comment>
<evidence type="ECO:0000256" key="6">
    <source>
        <dbReference type="ARBA" id="ARBA00023136"/>
    </source>
</evidence>
<feature type="transmembrane region" description="Helical" evidence="8">
    <location>
        <begin position="42"/>
        <end position="63"/>
    </location>
</feature>
<evidence type="ECO:0000256" key="1">
    <source>
        <dbReference type="ARBA" id="ARBA00004141"/>
    </source>
</evidence>
<dbReference type="EMBL" id="BAABBB010000007">
    <property type="protein sequence ID" value="GAA3525051.1"/>
    <property type="molecule type" value="Genomic_DNA"/>
</dbReference>
<name>A0ABP6V0X8_9ACTN</name>
<sequence>MIARGTLGSLLVLLGGLVTATLPASTPVLRLGTLGALRAHEVGRMAGLVVVLVGLGLLANAWLRLCRTVAVGDRETTDPVDGVALVRFAAVVWSAPLLLAPPLFSRDGWSYAAQGKLAEVGLSPYVVGPGALAPETFLPLPGWITGPPIVQAVDPMWWDTATPYGPVPVFLGAIVAHVTGNPWILVIAHRGFALVGLVLLAWAVPRLAAWGGANPAVATALVIVSPLMMANGVAGLHNDLLMVGLMAAALVVAVDRGWVWGAVLAGVAAGVKVPGGLVAVGIVLVSLPAGADLVARLRRCGAVGAVSVGTLVGLGVVTGIGNGWLGALTVPGEINTPLSATTLVGGVLDWLALHLGLGTDPAFFRDLVRAVGLLAALAIGAWVGLRWPTGSRRTAIAAVATAGGAFVVLSPVVHLWYFLLLPPFLAAQRLPRQASGVFVAVSVLLGLVAPLDSSLHGAYYAIVIGCMTVALLMPVLLLTPPARERLARIVTPLAPPLVTMGYSTKTGAGTPG</sequence>
<evidence type="ECO:0000256" key="8">
    <source>
        <dbReference type="SAM" id="Phobius"/>
    </source>
</evidence>
<keyword evidence="6 8" id="KW-0472">Membrane</keyword>
<feature type="transmembrane region" description="Helical" evidence="8">
    <location>
        <begin position="337"/>
        <end position="355"/>
    </location>
</feature>
<dbReference type="Proteomes" id="UP001500301">
    <property type="component" value="Unassembled WGS sequence"/>
</dbReference>
<feature type="transmembrane region" description="Helical" evidence="8">
    <location>
        <begin position="302"/>
        <end position="325"/>
    </location>
</feature>
<feature type="transmembrane region" description="Helical" evidence="8">
    <location>
        <begin position="275"/>
        <end position="295"/>
    </location>
</feature>
<evidence type="ECO:0000256" key="4">
    <source>
        <dbReference type="ARBA" id="ARBA00022692"/>
    </source>
</evidence>
<accession>A0ABP6V0X8</accession>
<feature type="transmembrane region" description="Helical" evidence="8">
    <location>
        <begin position="397"/>
        <end position="421"/>
    </location>
</feature>
<keyword evidence="5 8" id="KW-1133">Transmembrane helix</keyword>
<evidence type="ECO:0000256" key="5">
    <source>
        <dbReference type="ARBA" id="ARBA00022989"/>
    </source>
</evidence>
<dbReference type="InterPro" id="IPR049829">
    <property type="entry name" value="MptA/B-like"/>
</dbReference>
<dbReference type="NCBIfam" id="NF038066">
    <property type="entry name" value="MptB"/>
    <property type="match status" value="1"/>
</dbReference>
<protein>
    <submittedName>
        <fullName evidence="9">Polyprenol phosphomannose-dependent alpha 1,6 mannosyltransferase MptB</fullName>
    </submittedName>
</protein>
<organism evidence="9 10">
    <name type="scientific">Nocardioides daeguensis</name>
    <dbReference type="NCBI Taxonomy" id="908359"/>
    <lineage>
        <taxon>Bacteria</taxon>
        <taxon>Bacillati</taxon>
        <taxon>Actinomycetota</taxon>
        <taxon>Actinomycetes</taxon>
        <taxon>Propionibacteriales</taxon>
        <taxon>Nocardioidaceae</taxon>
        <taxon>Nocardioides</taxon>
    </lineage>
</organism>
<feature type="transmembrane region" description="Helical" evidence="8">
    <location>
        <begin position="192"/>
        <end position="210"/>
    </location>
</feature>
<evidence type="ECO:0000256" key="7">
    <source>
        <dbReference type="ARBA" id="ARBA00043987"/>
    </source>
</evidence>
<evidence type="ECO:0000256" key="3">
    <source>
        <dbReference type="ARBA" id="ARBA00022679"/>
    </source>
</evidence>
<feature type="transmembrane region" description="Helical" evidence="8">
    <location>
        <begin position="367"/>
        <end position="385"/>
    </location>
</feature>
<comment type="subcellular location">
    <subcellularLocation>
        <location evidence="1">Membrane</location>
        <topology evidence="1">Multi-pass membrane protein</topology>
    </subcellularLocation>
</comment>
<dbReference type="RefSeq" id="WP_218233852.1">
    <property type="nucleotide sequence ID" value="NZ_BAABBB010000007.1"/>
</dbReference>
<keyword evidence="10" id="KW-1185">Reference proteome</keyword>
<feature type="transmembrane region" description="Helical" evidence="8">
    <location>
        <begin position="84"/>
        <end position="104"/>
    </location>
</feature>
<keyword evidence="3" id="KW-0808">Transferase</keyword>
<keyword evidence="2 9" id="KW-0328">Glycosyltransferase</keyword>
<feature type="transmembrane region" description="Helical" evidence="8">
    <location>
        <begin position="216"/>
        <end position="236"/>
    </location>
</feature>
<evidence type="ECO:0000313" key="10">
    <source>
        <dbReference type="Proteomes" id="UP001500301"/>
    </source>
</evidence>
<comment type="similarity">
    <text evidence="7">Belongs to the MptA/B family.</text>
</comment>
<feature type="transmembrane region" description="Helical" evidence="8">
    <location>
        <begin position="433"/>
        <end position="451"/>
    </location>
</feature>
<feature type="transmembrane region" description="Helical" evidence="8">
    <location>
        <begin position="243"/>
        <end position="269"/>
    </location>
</feature>
<feature type="transmembrane region" description="Helical" evidence="8">
    <location>
        <begin position="457"/>
        <end position="478"/>
    </location>
</feature>
<proteinExistence type="inferred from homology"/>